<feature type="non-terminal residue" evidence="3">
    <location>
        <position position="1"/>
    </location>
</feature>
<name>A0A3E2H7L4_SCYLI</name>
<keyword evidence="4" id="KW-1185">Reference proteome</keyword>
<dbReference type="GO" id="GO:0006629">
    <property type="term" value="P:lipid metabolic process"/>
    <property type="evidence" value="ECO:0007669"/>
    <property type="project" value="InterPro"/>
</dbReference>
<dbReference type="PANTHER" id="PTHR42921:SF4">
    <property type="entry name" value="ACETOACETYL-COA SYNTHASE (AFU_ORTHOLOGUE AFUA_8G04770)"/>
    <property type="match status" value="1"/>
</dbReference>
<dbReference type="SUPFAM" id="SSF56801">
    <property type="entry name" value="Acetyl-CoA synthetase-like"/>
    <property type="match status" value="1"/>
</dbReference>
<evidence type="ECO:0000259" key="2">
    <source>
        <dbReference type="Pfam" id="PF00501"/>
    </source>
</evidence>
<dbReference type="Gene3D" id="3.30.300.30">
    <property type="match status" value="1"/>
</dbReference>
<dbReference type="NCBIfam" id="TIGR01217">
    <property type="entry name" value="ac_ac_CoA_syn"/>
    <property type="match status" value="1"/>
</dbReference>
<dbReference type="PANTHER" id="PTHR42921">
    <property type="entry name" value="ACETOACETYL-COA SYNTHETASE"/>
    <property type="match status" value="1"/>
</dbReference>
<dbReference type="InterPro" id="IPR000873">
    <property type="entry name" value="AMP-dep_synth/lig_dom"/>
</dbReference>
<dbReference type="InterPro" id="IPR020845">
    <property type="entry name" value="AMP-binding_CS"/>
</dbReference>
<accession>A0A3E2H7L4</accession>
<proteinExistence type="predicted"/>
<dbReference type="PROSITE" id="PS00455">
    <property type="entry name" value="AMP_BINDING"/>
    <property type="match status" value="1"/>
</dbReference>
<dbReference type="InterPro" id="IPR045851">
    <property type="entry name" value="AMP-bd_C_sf"/>
</dbReference>
<dbReference type="Gene3D" id="3.40.50.12780">
    <property type="entry name" value="N-terminal domain of ligase-like"/>
    <property type="match status" value="1"/>
</dbReference>
<dbReference type="Proteomes" id="UP000258309">
    <property type="component" value="Unassembled WGS sequence"/>
</dbReference>
<dbReference type="STRING" id="5539.A0A3E2H7L4"/>
<dbReference type="InterPro" id="IPR005914">
    <property type="entry name" value="Acac_CoA_synth"/>
</dbReference>
<dbReference type="OrthoDB" id="10253869at2759"/>
<feature type="domain" description="AMP-dependent synthetase/ligase" evidence="2">
    <location>
        <begin position="112"/>
        <end position="488"/>
    </location>
</feature>
<evidence type="ECO:0000256" key="1">
    <source>
        <dbReference type="SAM" id="Phobius"/>
    </source>
</evidence>
<keyword evidence="1" id="KW-0812">Transmembrane</keyword>
<evidence type="ECO:0000313" key="4">
    <source>
        <dbReference type="Proteomes" id="UP000258309"/>
    </source>
</evidence>
<dbReference type="AlphaFoldDB" id="A0A3E2H7L4"/>
<organism evidence="3 4">
    <name type="scientific">Scytalidium lignicola</name>
    <name type="common">Hyphomycete</name>
    <dbReference type="NCBI Taxonomy" id="5539"/>
    <lineage>
        <taxon>Eukaryota</taxon>
        <taxon>Fungi</taxon>
        <taxon>Dikarya</taxon>
        <taxon>Ascomycota</taxon>
        <taxon>Pezizomycotina</taxon>
        <taxon>Leotiomycetes</taxon>
        <taxon>Leotiomycetes incertae sedis</taxon>
        <taxon>Scytalidium</taxon>
    </lineage>
</organism>
<sequence>MTVSPSKAVMSSIPEPVWLPPQPPSTIPINIYRAHINRKFGVHLRNSHELHQWSVTQPHDFWIDLWSYVGLIPDLPSGISQAYDPEIPITEVPRFFKNAKINYAENVLTQPHVDPRSTALIGLREGGDLDGEKWSWIDLRENVRKLRSSLLRSRFKEGDRVAALISTSLWSVAVFLAVASIGAIFTSIAPDLGEEGCISRLKQVTPLILFVDSHVTYKGRQSSNHAKILKIVDKLEVKPQVIIIPTAQVEHDDFLTLSGFLSRSLTCDKLEFARVSFSAPLYILYSSGTSGPPKCLVHQHGAIIQHKKIAKLHNSLKPGEVVFQYSSTSWVLWNIMIGHLSAGTTLVLYGGSPTWPSPQAMLKIVEHHRVCYWGASPKYLQELESTRCTPKEQYDLSSLRMVQSGGSHLAAEQYDWFYRVFPTHIHLTSVTGGTDLVTSWIATDPAGPSYAGEIQLMALGHDMDVVHPVTGESIKDSGASGELICRKPFPSMPIFMWGDEGNGKYKAAYFDRFNFPCWTQHDWASFNPLTCGATIHGRSDGVLNPQGIRFGSAEIYSITEAPPFLDTISATLCIGRKRAKKDMDESVFLFVVMRPGYSLTNDLLDQLKKAIRIGLSARHVPRYIFQVDEIPMTLNGKKVETLVKQVICTGELPKQMSSTVVNPKCLDQYVKFYFIESRTSKL</sequence>
<reference evidence="3 4" key="1">
    <citation type="submission" date="2018-05" db="EMBL/GenBank/DDBJ databases">
        <title>Draft genome sequence of Scytalidium lignicola DSM 105466, a ubiquitous saprotrophic fungus.</title>
        <authorList>
            <person name="Buettner E."/>
            <person name="Gebauer A.M."/>
            <person name="Hofrichter M."/>
            <person name="Liers C."/>
            <person name="Kellner H."/>
        </authorList>
    </citation>
    <scope>NUCLEOTIDE SEQUENCE [LARGE SCALE GENOMIC DNA]</scope>
    <source>
        <strain evidence="3 4">DSM 105466</strain>
    </source>
</reference>
<protein>
    <recommendedName>
        <fullName evidence="2">AMP-dependent synthetase/ligase domain-containing protein</fullName>
    </recommendedName>
</protein>
<keyword evidence="1" id="KW-1133">Transmembrane helix</keyword>
<evidence type="ECO:0000313" key="3">
    <source>
        <dbReference type="EMBL" id="RFU29261.1"/>
    </source>
</evidence>
<dbReference type="InterPro" id="IPR042099">
    <property type="entry name" value="ANL_N_sf"/>
</dbReference>
<dbReference type="Pfam" id="PF00501">
    <property type="entry name" value="AMP-binding"/>
    <property type="match status" value="1"/>
</dbReference>
<dbReference type="EMBL" id="NCSJ02000134">
    <property type="protein sequence ID" value="RFU29261.1"/>
    <property type="molecule type" value="Genomic_DNA"/>
</dbReference>
<comment type="caution">
    <text evidence="3">The sequence shown here is derived from an EMBL/GenBank/DDBJ whole genome shotgun (WGS) entry which is preliminary data.</text>
</comment>
<feature type="transmembrane region" description="Helical" evidence="1">
    <location>
        <begin position="161"/>
        <end position="185"/>
    </location>
</feature>
<gene>
    <name evidence="3" type="ORF">B7463_g7061</name>
</gene>
<feature type="non-terminal residue" evidence="3">
    <location>
        <position position="682"/>
    </location>
</feature>
<keyword evidence="1" id="KW-0472">Membrane</keyword>
<dbReference type="GO" id="GO:0030729">
    <property type="term" value="F:acetoacetate-CoA ligase activity"/>
    <property type="evidence" value="ECO:0007669"/>
    <property type="project" value="InterPro"/>
</dbReference>
<dbReference type="OMA" id="NMEWFKD"/>